<dbReference type="InterPro" id="IPR010775">
    <property type="entry name" value="DUF1365"/>
</dbReference>
<dbReference type="RefSeq" id="WP_126127262.1">
    <property type="nucleotide sequence ID" value="NZ_CP034464.1"/>
</dbReference>
<organism evidence="1 2">
    <name type="scientific">Undibacterium parvum</name>
    <dbReference type="NCBI Taxonomy" id="401471"/>
    <lineage>
        <taxon>Bacteria</taxon>
        <taxon>Pseudomonadati</taxon>
        <taxon>Pseudomonadota</taxon>
        <taxon>Betaproteobacteria</taxon>
        <taxon>Burkholderiales</taxon>
        <taxon>Oxalobacteraceae</taxon>
        <taxon>Undibacterium</taxon>
    </lineage>
</organism>
<dbReference type="PANTHER" id="PTHR33973">
    <property type="entry name" value="OS07G0153300 PROTEIN"/>
    <property type="match status" value="1"/>
</dbReference>
<dbReference type="PANTHER" id="PTHR33973:SF4">
    <property type="entry name" value="OS07G0153300 PROTEIN"/>
    <property type="match status" value="1"/>
</dbReference>
<evidence type="ECO:0000313" key="1">
    <source>
        <dbReference type="EMBL" id="AZP11880.1"/>
    </source>
</evidence>
<dbReference type="OrthoDB" id="9778801at2"/>
<evidence type="ECO:0000313" key="2">
    <source>
        <dbReference type="Proteomes" id="UP000275663"/>
    </source>
</evidence>
<dbReference type="KEGG" id="upv:EJN92_07615"/>
<sequence>MHSQSSLLVAQVMHQRLRPVLHRFIYPVFFVRINLAHTHLLNNFIFGVNRWRPLSLFFKDYGPRDGSNLLLWIQDLLKNQGLALDGHVFLQTFPRIFGYAFNPINLWYCHNRQGELVAVLAEVNNTFGEHHLYLLRNEDGSAIRKESTLLSTKMMHVSPFCEVKGSYRFSFADSAQSSQVNIDYDDTEGVLINTAINARKQALSRGNLLLALLRQPLLGLGVVWRIHWQALLLWRKQVPFFHQAAAPASKLTVSHTESKERTK</sequence>
<dbReference type="AlphaFoldDB" id="A0A3Q9BQ02"/>
<accession>A0A3Q9BQ02</accession>
<protein>
    <submittedName>
        <fullName evidence="1">DUF1365 domain-containing protein</fullName>
    </submittedName>
</protein>
<reference evidence="1 2" key="1">
    <citation type="journal article" date="2011" name="Int. J. Syst. Evol. Microbiol.">
        <title>Description of Undibacterium oligocarboniphilum sp. nov., isolated from purified water, and Undibacterium pigrum strain CCUG 49012 as the type strain of Undibacterium parvum sp. nov., and emended descriptions of the genus Undibacterium and the species Undibacterium pigrum.</title>
        <authorList>
            <person name="Eder W."/>
            <person name="Wanner G."/>
            <person name="Ludwig W."/>
            <person name="Busse H.J."/>
            <person name="Ziemke-Kageler F."/>
            <person name="Lang E."/>
        </authorList>
    </citation>
    <scope>NUCLEOTIDE SEQUENCE [LARGE SCALE GENOMIC DNA]</scope>
    <source>
        <strain evidence="1 2">DSM 23061</strain>
    </source>
</reference>
<keyword evidence="2" id="KW-1185">Reference proteome</keyword>
<dbReference type="Proteomes" id="UP000275663">
    <property type="component" value="Chromosome"/>
</dbReference>
<dbReference type="Pfam" id="PF07103">
    <property type="entry name" value="DUF1365"/>
    <property type="match status" value="1"/>
</dbReference>
<gene>
    <name evidence="1" type="ORF">EJN92_07615</name>
</gene>
<dbReference type="EMBL" id="CP034464">
    <property type="protein sequence ID" value="AZP11880.1"/>
    <property type="molecule type" value="Genomic_DNA"/>
</dbReference>
<proteinExistence type="predicted"/>
<name>A0A3Q9BQ02_9BURK</name>